<organism evidence="1 2">
    <name type="scientific">Candidatus Syntrophosphaera thermopropionivorans</name>
    <dbReference type="NCBI Taxonomy" id="2593015"/>
    <lineage>
        <taxon>Bacteria</taxon>
        <taxon>Pseudomonadati</taxon>
        <taxon>Candidatus Cloacimonadota</taxon>
        <taxon>Candidatus Cloacimonadia</taxon>
        <taxon>Candidatus Cloacimonadales</taxon>
        <taxon>Candidatus Cloacimonadaceae</taxon>
        <taxon>Candidatus Syntrophosphaera</taxon>
    </lineage>
</organism>
<evidence type="ECO:0000313" key="1">
    <source>
        <dbReference type="EMBL" id="TDF74147.1"/>
    </source>
</evidence>
<comment type="caution">
    <text evidence="1">The sequence shown here is derived from an EMBL/GenBank/DDBJ whole genome shotgun (WGS) entry which is preliminary data.</text>
</comment>
<dbReference type="EMBL" id="SMOG01000002">
    <property type="protein sequence ID" value="TDF74147.1"/>
    <property type="molecule type" value="Genomic_DNA"/>
</dbReference>
<reference evidence="1" key="1">
    <citation type="submission" date="2019-03" db="EMBL/GenBank/DDBJ databases">
        <title>Candidatus Syntrophosphaera thermopropionivorans: a novel player in syntrophic propionate oxidation during anaerobic digestion.</title>
        <authorList>
            <person name="Dyksma S."/>
        </authorList>
    </citation>
    <scope>NUCLEOTIDE SEQUENCE</scope>
    <source>
        <strain evidence="1">W5</strain>
    </source>
</reference>
<protein>
    <submittedName>
        <fullName evidence="1">Uncharacterized protein</fullName>
    </submittedName>
</protein>
<dbReference type="Proteomes" id="UP000294588">
    <property type="component" value="Unassembled WGS sequence"/>
</dbReference>
<accession>A0AC61QKD7</accession>
<keyword evidence="2" id="KW-1185">Reference proteome</keyword>
<sequence length="216" mass="24806">MMKHLVFLLLILSIMPLAALPKIIYSATSAILPGTGELALGKTTQGAIMLSADILVWSSFFALEKEKDNLTDTYKQYAKVYAGAPENMPASYYQNLQNYISSDDFNRYQELFARNYYLIYSYNPEGYEAYILANTYSDEEGWSWQNQTYQNHYKKLRRRTQKAKIYQNLSVGALLLNRVVSVIDVSLTNQKAKEPLSIYFTPTSNNGLMFNVQLEY</sequence>
<name>A0AC61QKD7_9BACT</name>
<gene>
    <name evidence="1" type="ORF">E0946_01610</name>
</gene>
<evidence type="ECO:0000313" key="2">
    <source>
        <dbReference type="Proteomes" id="UP000294588"/>
    </source>
</evidence>
<proteinExistence type="predicted"/>